<evidence type="ECO:0000256" key="1">
    <source>
        <dbReference type="ARBA" id="ARBA00022490"/>
    </source>
</evidence>
<dbReference type="Gene3D" id="3.10.20.580">
    <property type="match status" value="1"/>
</dbReference>
<dbReference type="InterPro" id="IPR001279">
    <property type="entry name" value="Metallo-B-lactamas"/>
</dbReference>
<reference evidence="9 10" key="1">
    <citation type="submission" date="2020-06" db="EMBL/GenBank/DDBJ databases">
        <title>The endosymbiont of the kinetoplastid Bodo saltans is a Paracaedibacter-like alpha-proteobacterium possessing a putative toxin-antitoxin system.</title>
        <authorList>
            <person name="Midha S."/>
            <person name="Rigden D.J."/>
            <person name="Siozios S."/>
            <person name="Hurst G.D.D."/>
            <person name="Jackson A.P."/>
        </authorList>
    </citation>
    <scope>NUCLEOTIDE SEQUENCE [LARGE SCALE GENOMIC DNA]</scope>
    <source>
        <strain evidence="9">Lake Konstanz</strain>
    </source>
</reference>
<dbReference type="Pfam" id="PF00753">
    <property type="entry name" value="Lactamase_B"/>
    <property type="match status" value="1"/>
</dbReference>
<gene>
    <name evidence="9" type="primary">rnj1</name>
    <name evidence="9" type="ORF">CPBP_00606</name>
</gene>
<dbReference type="Gene3D" id="3.40.50.10710">
    <property type="entry name" value="Metallo-hydrolase/oxidoreductase"/>
    <property type="match status" value="1"/>
</dbReference>
<dbReference type="GO" id="GO:0046872">
    <property type="term" value="F:metal ion binding"/>
    <property type="evidence" value="ECO:0007669"/>
    <property type="project" value="UniProtKB-KW"/>
</dbReference>
<dbReference type="Pfam" id="PF22505">
    <property type="entry name" value="RNase_J_b_CASP"/>
    <property type="match status" value="1"/>
</dbReference>
<evidence type="ECO:0000313" key="10">
    <source>
        <dbReference type="Proteomes" id="UP000594001"/>
    </source>
</evidence>
<evidence type="ECO:0000256" key="3">
    <source>
        <dbReference type="ARBA" id="ARBA00022723"/>
    </source>
</evidence>
<dbReference type="SUPFAM" id="SSF56281">
    <property type="entry name" value="Metallo-hydrolase/oxidoreductase"/>
    <property type="match status" value="1"/>
</dbReference>
<keyword evidence="2" id="KW-0540">Nuclease</keyword>
<dbReference type="EMBL" id="CP054719">
    <property type="protein sequence ID" value="QOL19835.1"/>
    <property type="molecule type" value="Genomic_DNA"/>
</dbReference>
<dbReference type="GO" id="GO:0003723">
    <property type="term" value="F:RNA binding"/>
    <property type="evidence" value="ECO:0007669"/>
    <property type="project" value="UniProtKB-KW"/>
</dbReference>
<evidence type="ECO:0000256" key="7">
    <source>
        <dbReference type="ARBA" id="ARBA00022884"/>
    </source>
</evidence>
<dbReference type="Pfam" id="PF07521">
    <property type="entry name" value="RMMBL"/>
    <property type="match status" value="1"/>
</dbReference>
<keyword evidence="5" id="KW-0862">Zinc</keyword>
<dbReference type="SMART" id="SM00849">
    <property type="entry name" value="Lactamase_B"/>
    <property type="match status" value="1"/>
</dbReference>
<dbReference type="Proteomes" id="UP000594001">
    <property type="component" value="Chromosome"/>
</dbReference>
<keyword evidence="4 9" id="KW-0378">Hydrolase</keyword>
<name>A0A7L9RTT5_9PROT</name>
<dbReference type="Pfam" id="PF17770">
    <property type="entry name" value="RNase_J_C"/>
    <property type="match status" value="1"/>
</dbReference>
<proteinExistence type="predicted"/>
<keyword evidence="1" id="KW-0963">Cytoplasm</keyword>
<keyword evidence="10" id="KW-1185">Reference proteome</keyword>
<dbReference type="InterPro" id="IPR042173">
    <property type="entry name" value="RNase_J_2"/>
</dbReference>
<dbReference type="RefSeq" id="WP_350332577.1">
    <property type="nucleotide sequence ID" value="NZ_CP054719.1"/>
</dbReference>
<keyword evidence="6" id="KW-0269">Exonuclease</keyword>
<evidence type="ECO:0000256" key="2">
    <source>
        <dbReference type="ARBA" id="ARBA00022722"/>
    </source>
</evidence>
<protein>
    <submittedName>
        <fullName evidence="9">Ribonuclease J 1</fullName>
        <ecNumber evidence="9">3.1.-.-</ecNumber>
    </submittedName>
</protein>
<organism evidence="9 10">
    <name type="scientific">Candidatus Bodocaedibacter vickermanii</name>
    <dbReference type="NCBI Taxonomy" id="2741701"/>
    <lineage>
        <taxon>Bacteria</taxon>
        <taxon>Pseudomonadati</taxon>
        <taxon>Pseudomonadota</taxon>
        <taxon>Alphaproteobacteria</taxon>
        <taxon>Holosporales</taxon>
        <taxon>Candidatus Paracaedibacteraceae</taxon>
        <taxon>Candidatus Bodocaedibacter</taxon>
    </lineage>
</organism>
<dbReference type="PANTHER" id="PTHR43694">
    <property type="entry name" value="RIBONUCLEASE J"/>
    <property type="match status" value="1"/>
</dbReference>
<dbReference type="InterPro" id="IPR055132">
    <property type="entry name" value="RNase_J_b_CASP"/>
</dbReference>
<dbReference type="GO" id="GO:0004527">
    <property type="term" value="F:exonuclease activity"/>
    <property type="evidence" value="ECO:0007669"/>
    <property type="project" value="UniProtKB-KW"/>
</dbReference>
<dbReference type="PANTHER" id="PTHR43694:SF1">
    <property type="entry name" value="RIBONUCLEASE J"/>
    <property type="match status" value="1"/>
</dbReference>
<feature type="domain" description="Metallo-beta-lactamase" evidence="8">
    <location>
        <begin position="27"/>
        <end position="220"/>
    </location>
</feature>
<evidence type="ECO:0000256" key="4">
    <source>
        <dbReference type="ARBA" id="ARBA00022801"/>
    </source>
</evidence>
<evidence type="ECO:0000256" key="5">
    <source>
        <dbReference type="ARBA" id="ARBA00022833"/>
    </source>
</evidence>
<keyword evidence="3" id="KW-0479">Metal-binding</keyword>
<dbReference type="InterPro" id="IPR041636">
    <property type="entry name" value="RNase_J_C"/>
</dbReference>
<dbReference type="AlphaFoldDB" id="A0A7L9RTT5"/>
<keyword evidence="7" id="KW-0694">RNA-binding</keyword>
<dbReference type="CDD" id="cd07714">
    <property type="entry name" value="RNaseJ_MBL-fold"/>
    <property type="match status" value="1"/>
</dbReference>
<dbReference type="InterPro" id="IPR011108">
    <property type="entry name" value="RMMBL"/>
</dbReference>
<evidence type="ECO:0000256" key="6">
    <source>
        <dbReference type="ARBA" id="ARBA00022839"/>
    </source>
</evidence>
<dbReference type="EC" id="3.1.-.-" evidence="9"/>
<dbReference type="InterPro" id="IPR004613">
    <property type="entry name" value="RNase_J"/>
</dbReference>
<dbReference type="NCBIfam" id="TIGR00649">
    <property type="entry name" value="MG423"/>
    <property type="match status" value="1"/>
</dbReference>
<dbReference type="KEGG" id="pbal:CPBP_00606"/>
<accession>A0A7L9RTT5</accession>
<evidence type="ECO:0000259" key="8">
    <source>
        <dbReference type="SMART" id="SM00849"/>
    </source>
</evidence>
<evidence type="ECO:0000313" key="9">
    <source>
        <dbReference type="EMBL" id="QOL19835.1"/>
    </source>
</evidence>
<dbReference type="Gene3D" id="3.60.15.10">
    <property type="entry name" value="Ribonuclease Z/Hydroxyacylglutathione hydrolase-like"/>
    <property type="match status" value="1"/>
</dbReference>
<sequence length="554" mass="61529">MSVEVKGDLNPEEGLVFVPLGGAGEIGMNLNLYGYNDQWIMVDLGVTFKDECGVQVVAPDPKFIEENKDNLLALILTHAHEDHVGAVPYLWSRLRCPIYATPFTMEIVKNKLTEAGLMGQVELHTVPLGGKIEVGDFKVEYVHLAHSIPEPNGLLIETPLGRIFHTGDWKIDPHPVVGREMDIPALKKIGDMGVLAMVCDSTNVFEEGNAGSEQDVRNALIELVKKQKNRVVITCFASNVARLDSCVAAAKESGRFVVFVGRSMETMIEAATVTKYFTKIPHRISIDKASELPRDQVLYVCTGSQGETKAALKRIASNSYPNIRLDKGDSVIFSSRKIPGNETKITEVKNDLVRNGVAILNHKESLIHVSGHPCRDDLRMMYDWIRPQISVPVHGEYQHLMEHARFAKEECGIAKVITPQNGSFVVLGPNEPQIVERVHSGYLGYDGHDMIDMDGSIIRDRHKLSVSGVVLASLNWDPKTKVILDVQVSSRGVVEVGQDAASFEQILAEKIYDSLKKGTQSSPHKMEEEVRLLIRRHISRLRGIKPLVIIHNHD</sequence>
<dbReference type="InterPro" id="IPR036866">
    <property type="entry name" value="RibonucZ/Hydroxyglut_hydro"/>
</dbReference>